<accession>A0ABN8ZV54</accession>
<keyword evidence="3" id="KW-1185">Reference proteome</keyword>
<name>A0ABN8ZV54_RANTA</name>
<protein>
    <recommendedName>
        <fullName evidence="4">Transmembrane protein</fullName>
    </recommendedName>
</protein>
<feature type="transmembrane region" description="Helical" evidence="1">
    <location>
        <begin position="74"/>
        <end position="95"/>
    </location>
</feature>
<gene>
    <name evidence="2" type="ORF">MRATA1EN1_LOCUS26839</name>
</gene>
<dbReference type="EMBL" id="OX459943">
    <property type="protein sequence ID" value="CAI9177877.1"/>
    <property type="molecule type" value="Genomic_DNA"/>
</dbReference>
<feature type="transmembrane region" description="Helical" evidence="1">
    <location>
        <begin position="33"/>
        <end position="54"/>
    </location>
</feature>
<keyword evidence="1" id="KW-0812">Transmembrane</keyword>
<proteinExistence type="predicted"/>
<sequence>MRRPGILQEILNKDYEEESSSPVTPPLQDSHGFLVLFFFFALLVCSLFLVHVDWGPVFSVMTFSFHCLSVLDNLGKIVIFVVVVGFFMSYTVVCLSDPLCGMFRVFSNFDP</sequence>
<keyword evidence="1" id="KW-1133">Transmembrane helix</keyword>
<evidence type="ECO:0000313" key="2">
    <source>
        <dbReference type="EMBL" id="CAI9177877.1"/>
    </source>
</evidence>
<evidence type="ECO:0000313" key="3">
    <source>
        <dbReference type="Proteomes" id="UP001176941"/>
    </source>
</evidence>
<evidence type="ECO:0008006" key="4">
    <source>
        <dbReference type="Google" id="ProtNLM"/>
    </source>
</evidence>
<reference evidence="2" key="1">
    <citation type="submission" date="2023-04" db="EMBL/GenBank/DDBJ databases">
        <authorList>
            <consortium name="ELIXIR-Norway"/>
        </authorList>
    </citation>
    <scope>NUCLEOTIDE SEQUENCE [LARGE SCALE GENOMIC DNA]</scope>
</reference>
<evidence type="ECO:0000256" key="1">
    <source>
        <dbReference type="SAM" id="Phobius"/>
    </source>
</evidence>
<organism evidence="2 3">
    <name type="scientific">Rangifer tarandus platyrhynchus</name>
    <name type="common">Svalbard reindeer</name>
    <dbReference type="NCBI Taxonomy" id="3082113"/>
    <lineage>
        <taxon>Eukaryota</taxon>
        <taxon>Metazoa</taxon>
        <taxon>Chordata</taxon>
        <taxon>Craniata</taxon>
        <taxon>Vertebrata</taxon>
        <taxon>Euteleostomi</taxon>
        <taxon>Mammalia</taxon>
        <taxon>Eutheria</taxon>
        <taxon>Laurasiatheria</taxon>
        <taxon>Artiodactyla</taxon>
        <taxon>Ruminantia</taxon>
        <taxon>Pecora</taxon>
        <taxon>Cervidae</taxon>
        <taxon>Odocoileinae</taxon>
        <taxon>Rangifer</taxon>
    </lineage>
</organism>
<keyword evidence="1" id="KW-0472">Membrane</keyword>
<dbReference type="Proteomes" id="UP001176941">
    <property type="component" value="Chromosome 7"/>
</dbReference>